<feature type="transmembrane region" description="Helical" evidence="5">
    <location>
        <begin position="101"/>
        <end position="121"/>
    </location>
</feature>
<evidence type="ECO:0000256" key="3">
    <source>
        <dbReference type="ARBA" id="ARBA00022989"/>
    </source>
</evidence>
<dbReference type="Proteomes" id="UP000054988">
    <property type="component" value="Unassembled WGS sequence"/>
</dbReference>
<dbReference type="InterPro" id="IPR051068">
    <property type="entry name" value="MFS_Domain-Containing_Protein"/>
</dbReference>
<evidence type="ECO:0000256" key="4">
    <source>
        <dbReference type="ARBA" id="ARBA00023136"/>
    </source>
</evidence>
<comment type="subcellular location">
    <subcellularLocation>
        <location evidence="1">Membrane</location>
        <topology evidence="1">Multi-pass membrane protein</topology>
    </subcellularLocation>
</comment>
<dbReference type="eggNOG" id="KOG2325">
    <property type="taxonomic scope" value="Eukaryota"/>
</dbReference>
<feature type="transmembrane region" description="Helical" evidence="5">
    <location>
        <begin position="209"/>
        <end position="228"/>
    </location>
</feature>
<keyword evidence="2 5" id="KW-0812">Transmembrane</keyword>
<feature type="transmembrane region" description="Helical" evidence="5">
    <location>
        <begin position="378"/>
        <end position="401"/>
    </location>
</feature>
<organism evidence="6 7">
    <name type="scientific">Moniliophthora roreri</name>
    <name type="common">Frosty pod rot fungus</name>
    <name type="synonym">Monilia roreri</name>
    <dbReference type="NCBI Taxonomy" id="221103"/>
    <lineage>
        <taxon>Eukaryota</taxon>
        <taxon>Fungi</taxon>
        <taxon>Dikarya</taxon>
        <taxon>Basidiomycota</taxon>
        <taxon>Agaricomycotina</taxon>
        <taxon>Agaricomycetes</taxon>
        <taxon>Agaricomycetidae</taxon>
        <taxon>Agaricales</taxon>
        <taxon>Marasmiineae</taxon>
        <taxon>Marasmiaceae</taxon>
        <taxon>Moniliophthora</taxon>
    </lineage>
</organism>
<evidence type="ECO:0000256" key="1">
    <source>
        <dbReference type="ARBA" id="ARBA00004141"/>
    </source>
</evidence>
<feature type="transmembrane region" description="Helical" evidence="5">
    <location>
        <begin position="459"/>
        <end position="477"/>
    </location>
</feature>
<proteinExistence type="predicted"/>
<feature type="transmembrane region" description="Helical" evidence="5">
    <location>
        <begin position="483"/>
        <end position="502"/>
    </location>
</feature>
<evidence type="ECO:0000256" key="2">
    <source>
        <dbReference type="ARBA" id="ARBA00022692"/>
    </source>
</evidence>
<accession>A0A0W0FZ03</accession>
<dbReference type="GO" id="GO:0016020">
    <property type="term" value="C:membrane"/>
    <property type="evidence" value="ECO:0007669"/>
    <property type="project" value="UniProtKB-SubCell"/>
</dbReference>
<feature type="transmembrane region" description="Helical" evidence="5">
    <location>
        <begin position="169"/>
        <end position="189"/>
    </location>
</feature>
<evidence type="ECO:0000313" key="7">
    <source>
        <dbReference type="Proteomes" id="UP000054988"/>
    </source>
</evidence>
<feature type="transmembrane region" description="Helical" evidence="5">
    <location>
        <begin position="72"/>
        <end position="94"/>
    </location>
</feature>
<evidence type="ECO:0008006" key="8">
    <source>
        <dbReference type="Google" id="ProtNLM"/>
    </source>
</evidence>
<evidence type="ECO:0000313" key="6">
    <source>
        <dbReference type="EMBL" id="KTB41575.1"/>
    </source>
</evidence>
<feature type="transmembrane region" description="Helical" evidence="5">
    <location>
        <begin position="413"/>
        <end position="439"/>
    </location>
</feature>
<feature type="transmembrane region" description="Helical" evidence="5">
    <location>
        <begin position="40"/>
        <end position="60"/>
    </location>
</feature>
<dbReference type="Pfam" id="PF07690">
    <property type="entry name" value="MFS_1"/>
    <property type="match status" value="1"/>
</dbReference>
<dbReference type="InterPro" id="IPR036259">
    <property type="entry name" value="MFS_trans_sf"/>
</dbReference>
<reference evidence="6 7" key="1">
    <citation type="submission" date="2015-12" db="EMBL/GenBank/DDBJ databases">
        <title>Draft genome sequence of Moniliophthora roreri, the causal agent of frosty pod rot of cacao.</title>
        <authorList>
            <person name="Aime M.C."/>
            <person name="Diaz-Valderrama J.R."/>
            <person name="Kijpornyongpan T."/>
            <person name="Phillips-Mora W."/>
        </authorList>
    </citation>
    <scope>NUCLEOTIDE SEQUENCE [LARGE SCALE GENOMIC DNA]</scope>
    <source>
        <strain evidence="6 7">MCA 2952</strain>
    </source>
</reference>
<dbReference type="PANTHER" id="PTHR23510">
    <property type="entry name" value="INNER MEMBRANE TRANSPORT PROTEIN YAJR"/>
    <property type="match status" value="1"/>
</dbReference>
<feature type="transmembrane region" description="Helical" evidence="5">
    <location>
        <begin position="308"/>
        <end position="328"/>
    </location>
</feature>
<dbReference type="PANTHER" id="PTHR23510:SF64">
    <property type="entry name" value="INNER MEMBRANE TRANSPORT PROTEIN YAJR"/>
    <property type="match status" value="1"/>
</dbReference>
<gene>
    <name evidence="6" type="ORF">WG66_5724</name>
</gene>
<keyword evidence="4 5" id="KW-0472">Membrane</keyword>
<sequence length="510" mass="55123">MPSSLLRKLLSQGWKRTETNQWQGNAVDDPELKLPRKPSLVIILLANALLQISFFIIVSSSNEYAQHLGGTATFSGVVIGIPTVFSGLTLLPLMKYDKGGYALPLHLSCAASITGLVLYALAYKADYLYLILIGRIVNGVGFAMWMYCKRYCSDPRLVGIRRRTTLASWLVVGNGVGMCLGPFLGGVFYRFVGFTTSAKGQVWNGFTSPAWVLACVWAVYWVAVSLWFEDIKPQTPSTDEMELEETPVAAENPAPGETFKESYTTSAAIDHTNSGPTVRHLGAGSSDAQISQPSVENGSSFDIQPIQYGVMFCMCWFAMTCFFILGAWESNIPIFASLAPSLRFSPFASGNFLSLGALACFPFFVLNVFVARRVQDRYILVFGAGLGGLALLVFLTLLVAAPKTLDQVAFVGGYAGAFMCWFIVALGFNLASTVTMSLLSKQVPPTPKWNGRTSIAIQYSNFLGRVTGAIWGGAGVSVGMSSYVGLELAIVGVGGILSLIFWKNLKAKTG</sequence>
<dbReference type="InterPro" id="IPR011701">
    <property type="entry name" value="MFS"/>
</dbReference>
<dbReference type="AlphaFoldDB" id="A0A0W0FZ03"/>
<feature type="transmembrane region" description="Helical" evidence="5">
    <location>
        <begin position="127"/>
        <end position="148"/>
    </location>
</feature>
<protein>
    <recommendedName>
        <fullName evidence="8">MFS general substrate transporter</fullName>
    </recommendedName>
</protein>
<keyword evidence="3 5" id="KW-1133">Transmembrane helix</keyword>
<feature type="transmembrane region" description="Helical" evidence="5">
    <location>
        <begin position="348"/>
        <end position="371"/>
    </location>
</feature>
<evidence type="ECO:0000256" key="5">
    <source>
        <dbReference type="SAM" id="Phobius"/>
    </source>
</evidence>
<dbReference type="GO" id="GO:0022857">
    <property type="term" value="F:transmembrane transporter activity"/>
    <property type="evidence" value="ECO:0007669"/>
    <property type="project" value="InterPro"/>
</dbReference>
<dbReference type="Gene3D" id="1.20.1250.20">
    <property type="entry name" value="MFS general substrate transporter like domains"/>
    <property type="match status" value="1"/>
</dbReference>
<dbReference type="SUPFAM" id="SSF103473">
    <property type="entry name" value="MFS general substrate transporter"/>
    <property type="match status" value="1"/>
</dbReference>
<name>A0A0W0FZ03_MONRR</name>
<comment type="caution">
    <text evidence="6">The sequence shown here is derived from an EMBL/GenBank/DDBJ whole genome shotgun (WGS) entry which is preliminary data.</text>
</comment>
<dbReference type="EMBL" id="LATX01001438">
    <property type="protein sequence ID" value="KTB41575.1"/>
    <property type="molecule type" value="Genomic_DNA"/>
</dbReference>